<evidence type="ECO:0000256" key="3">
    <source>
        <dbReference type="ARBA" id="ARBA00022475"/>
    </source>
</evidence>
<dbReference type="InterPro" id="IPR035906">
    <property type="entry name" value="MetI-like_sf"/>
</dbReference>
<evidence type="ECO:0000313" key="10">
    <source>
        <dbReference type="EMBL" id="GAA5044948.1"/>
    </source>
</evidence>
<keyword evidence="11" id="KW-1185">Reference proteome</keyword>
<feature type="region of interest" description="Disordered" evidence="8">
    <location>
        <begin position="1"/>
        <end position="21"/>
    </location>
</feature>
<accession>A0ABP9JWR0</accession>
<dbReference type="PANTHER" id="PTHR30614:SF21">
    <property type="entry name" value="AMINO ACID ABC TRANSPORTER PERMEASE"/>
    <property type="match status" value="1"/>
</dbReference>
<evidence type="ECO:0000256" key="5">
    <source>
        <dbReference type="ARBA" id="ARBA00022989"/>
    </source>
</evidence>
<dbReference type="InterPro" id="IPR043429">
    <property type="entry name" value="ArtM/GltK/GlnP/TcyL/YhdX-like"/>
</dbReference>
<proteinExistence type="inferred from homology"/>
<evidence type="ECO:0000256" key="4">
    <source>
        <dbReference type="ARBA" id="ARBA00022692"/>
    </source>
</evidence>
<feature type="transmembrane region" description="Helical" evidence="7">
    <location>
        <begin position="41"/>
        <end position="63"/>
    </location>
</feature>
<feature type="transmembrane region" description="Helical" evidence="7">
    <location>
        <begin position="157"/>
        <end position="183"/>
    </location>
</feature>
<dbReference type="EMBL" id="BAABJM010000001">
    <property type="protein sequence ID" value="GAA5044948.1"/>
    <property type="molecule type" value="Genomic_DNA"/>
</dbReference>
<evidence type="ECO:0000259" key="9">
    <source>
        <dbReference type="PROSITE" id="PS50928"/>
    </source>
</evidence>
<dbReference type="Proteomes" id="UP001500603">
    <property type="component" value="Unassembled WGS sequence"/>
</dbReference>
<dbReference type="NCBIfam" id="TIGR01726">
    <property type="entry name" value="HEQRo_perm_3TM"/>
    <property type="match status" value="1"/>
</dbReference>
<evidence type="ECO:0000256" key="8">
    <source>
        <dbReference type="SAM" id="MobiDB-lite"/>
    </source>
</evidence>
<sequence length="283" mass="30532">MTTLDADPSQELVGSRRGTRPSADDALFDALGPRALRRVRIATVLSPLLLLALVALVVRQFAVHGQLSADQWQMYTMAPIIQYLLTGAANTLLVAAVAALLAFPLGAGLALMRLSRSAVPRVLAGGVVELLRAMPLLLLLYLFLFGLPRLGVALSPFWQLVIPIVLTNAAVVAELVRAGVLALDPGQGEAAASLGFTRWRSMRFVILPQAIRRLVPALVGQLVRLLKDSTLGYVVSYLELLHRAQVLGEYQHTVLSAYLVTAAAFILVNALLARLAGWLEHRV</sequence>
<organism evidence="10 11">
    <name type="scientific">Nocardia callitridis</name>
    <dbReference type="NCBI Taxonomy" id="648753"/>
    <lineage>
        <taxon>Bacteria</taxon>
        <taxon>Bacillati</taxon>
        <taxon>Actinomycetota</taxon>
        <taxon>Actinomycetes</taxon>
        <taxon>Mycobacteriales</taxon>
        <taxon>Nocardiaceae</taxon>
        <taxon>Nocardia</taxon>
    </lineage>
</organism>
<gene>
    <name evidence="10" type="ORF">GCM10023318_08400</name>
</gene>
<evidence type="ECO:0000313" key="11">
    <source>
        <dbReference type="Proteomes" id="UP001500603"/>
    </source>
</evidence>
<evidence type="ECO:0000256" key="6">
    <source>
        <dbReference type="ARBA" id="ARBA00023136"/>
    </source>
</evidence>
<evidence type="ECO:0000256" key="1">
    <source>
        <dbReference type="ARBA" id="ARBA00004651"/>
    </source>
</evidence>
<dbReference type="Pfam" id="PF00528">
    <property type="entry name" value="BPD_transp_1"/>
    <property type="match status" value="1"/>
</dbReference>
<comment type="subcellular location">
    <subcellularLocation>
        <location evidence="1 7">Cell membrane</location>
        <topology evidence="1 7">Multi-pass membrane protein</topology>
    </subcellularLocation>
</comment>
<dbReference type="RefSeq" id="WP_345493665.1">
    <property type="nucleotide sequence ID" value="NZ_BAABJM010000001.1"/>
</dbReference>
<dbReference type="InterPro" id="IPR010065">
    <property type="entry name" value="AA_ABC_transptr_permease_3TM"/>
</dbReference>
<protein>
    <submittedName>
        <fullName evidence="10">Amino acid ABC transporter permease</fullName>
    </submittedName>
</protein>
<dbReference type="CDD" id="cd06261">
    <property type="entry name" value="TM_PBP2"/>
    <property type="match status" value="1"/>
</dbReference>
<feature type="transmembrane region" description="Helical" evidence="7">
    <location>
        <begin position="83"/>
        <end position="110"/>
    </location>
</feature>
<keyword evidence="4 7" id="KW-0812">Transmembrane</keyword>
<reference evidence="11" key="1">
    <citation type="journal article" date="2019" name="Int. J. Syst. Evol. Microbiol.">
        <title>The Global Catalogue of Microorganisms (GCM) 10K type strain sequencing project: providing services to taxonomists for standard genome sequencing and annotation.</title>
        <authorList>
            <consortium name="The Broad Institute Genomics Platform"/>
            <consortium name="The Broad Institute Genome Sequencing Center for Infectious Disease"/>
            <person name="Wu L."/>
            <person name="Ma J."/>
        </authorList>
    </citation>
    <scope>NUCLEOTIDE SEQUENCE [LARGE SCALE GENOMIC DNA]</scope>
    <source>
        <strain evidence="11">JCM 18298</strain>
    </source>
</reference>
<dbReference type="Gene3D" id="1.10.3720.10">
    <property type="entry name" value="MetI-like"/>
    <property type="match status" value="1"/>
</dbReference>
<dbReference type="PROSITE" id="PS50928">
    <property type="entry name" value="ABC_TM1"/>
    <property type="match status" value="1"/>
</dbReference>
<name>A0ABP9JWR0_9NOCA</name>
<evidence type="ECO:0000256" key="2">
    <source>
        <dbReference type="ARBA" id="ARBA00022448"/>
    </source>
</evidence>
<feature type="transmembrane region" description="Helical" evidence="7">
    <location>
        <begin position="122"/>
        <end position="145"/>
    </location>
</feature>
<keyword evidence="2 7" id="KW-0813">Transport</keyword>
<evidence type="ECO:0000256" key="7">
    <source>
        <dbReference type="RuleBase" id="RU363032"/>
    </source>
</evidence>
<keyword evidence="6 7" id="KW-0472">Membrane</keyword>
<comment type="similarity">
    <text evidence="7">Belongs to the binding-protein-dependent transport system permease family.</text>
</comment>
<feature type="domain" description="ABC transmembrane type-1" evidence="9">
    <location>
        <begin position="88"/>
        <end position="276"/>
    </location>
</feature>
<dbReference type="SUPFAM" id="SSF161098">
    <property type="entry name" value="MetI-like"/>
    <property type="match status" value="1"/>
</dbReference>
<keyword evidence="3" id="KW-1003">Cell membrane</keyword>
<dbReference type="PANTHER" id="PTHR30614">
    <property type="entry name" value="MEMBRANE COMPONENT OF AMINO ACID ABC TRANSPORTER"/>
    <property type="match status" value="1"/>
</dbReference>
<keyword evidence="5 7" id="KW-1133">Transmembrane helix</keyword>
<comment type="caution">
    <text evidence="10">The sequence shown here is derived from an EMBL/GenBank/DDBJ whole genome shotgun (WGS) entry which is preliminary data.</text>
</comment>
<feature type="transmembrane region" description="Helical" evidence="7">
    <location>
        <begin position="255"/>
        <end position="277"/>
    </location>
</feature>
<dbReference type="InterPro" id="IPR000515">
    <property type="entry name" value="MetI-like"/>
</dbReference>